<evidence type="ECO:0000259" key="9">
    <source>
        <dbReference type="PROSITE" id="PS50878"/>
    </source>
</evidence>
<dbReference type="GO" id="GO:0016787">
    <property type="term" value="F:hydrolase activity"/>
    <property type="evidence" value="ECO:0007669"/>
    <property type="project" value="UniProtKB-KW"/>
</dbReference>
<evidence type="ECO:0000256" key="7">
    <source>
        <dbReference type="SAM" id="MobiDB-lite"/>
    </source>
</evidence>
<evidence type="ECO:0000256" key="8">
    <source>
        <dbReference type="SAM" id="SignalP"/>
    </source>
</evidence>
<dbReference type="EMBL" id="NBNE01006727">
    <property type="protein sequence ID" value="OWZ01606.1"/>
    <property type="molecule type" value="Genomic_DNA"/>
</dbReference>
<feature type="domain" description="Reverse transcriptase" evidence="9">
    <location>
        <begin position="1"/>
        <end position="68"/>
    </location>
</feature>
<keyword evidence="3" id="KW-0540">Nuclease</keyword>
<dbReference type="InterPro" id="IPR043128">
    <property type="entry name" value="Rev_trsase/Diguanyl_cyclase"/>
</dbReference>
<evidence type="ECO:0000256" key="3">
    <source>
        <dbReference type="ARBA" id="ARBA00022722"/>
    </source>
</evidence>
<dbReference type="InterPro" id="IPR043502">
    <property type="entry name" value="DNA/RNA_pol_sf"/>
</dbReference>
<evidence type="ECO:0000256" key="4">
    <source>
        <dbReference type="ARBA" id="ARBA00022759"/>
    </source>
</evidence>
<feature type="compositionally biased region" description="Acidic residues" evidence="7">
    <location>
        <begin position="245"/>
        <end position="255"/>
    </location>
</feature>
<dbReference type="InterPro" id="IPR050951">
    <property type="entry name" value="Retrovirus_Pol_polyprotein"/>
</dbReference>
<sequence>MDCVLRGLTWVCCLVYLDDVVIFTKDSVTQHVVELAIVLERLSEAGLSLKASKCSFATTHMKYLGHDLMPEGIKPMERLVGAIVDFSTPTDDTQARRFVALAGYYRRFVPEFGTRMAPLTSLLRKSTNTKPVLIYPDYRLPFKLTTDASKTGLGVVNSPTVTKYSISGLACLAVVWAVRLFRPHLHFTIITDHVALKWLMTAKEPTGRLHQWALTLQEYDFPTEYRPGRENHMADALSRGPAAGDAEEKEADTSDDLAIGSAEPTHNADNNSGDVETIIDHDAEAVIRVAQVQRVEAAELGIVQFTDEDVTREQSTSNMVQWLKLKGSYRVKRVYEDDDRLWKVDIGDGESRMILPDVYRALAFKEAHDSIRLDIVAGLRRWSAYDDCIGGRRCVKQCSSGSQRANIVGDGRRDQKRRSPH</sequence>
<comment type="caution">
    <text evidence="10">The sequence shown here is derived from an EMBL/GenBank/DDBJ whole genome shotgun (WGS) entry which is preliminary data.</text>
</comment>
<dbReference type="STRING" id="4795.A0A225V6Z6"/>
<keyword evidence="4" id="KW-0255">Endonuclease</keyword>
<dbReference type="AlphaFoldDB" id="A0A225V6Z6"/>
<feature type="chain" id="PRO_5013279660" evidence="8">
    <location>
        <begin position="18"/>
        <end position="421"/>
    </location>
</feature>
<keyword evidence="2" id="KW-0548">Nucleotidyltransferase</keyword>
<dbReference type="InterPro" id="IPR000477">
    <property type="entry name" value="RT_dom"/>
</dbReference>
<evidence type="ECO:0000256" key="1">
    <source>
        <dbReference type="ARBA" id="ARBA00022679"/>
    </source>
</evidence>
<keyword evidence="11" id="KW-1185">Reference proteome</keyword>
<dbReference type="PANTHER" id="PTHR37984:SF5">
    <property type="entry name" value="PROTEIN NYNRIN-LIKE"/>
    <property type="match status" value="1"/>
</dbReference>
<dbReference type="Gene3D" id="3.30.70.270">
    <property type="match status" value="2"/>
</dbReference>
<evidence type="ECO:0000256" key="2">
    <source>
        <dbReference type="ARBA" id="ARBA00022695"/>
    </source>
</evidence>
<dbReference type="PROSITE" id="PS50878">
    <property type="entry name" value="RT_POL"/>
    <property type="match status" value="1"/>
</dbReference>
<dbReference type="InterPro" id="IPR041373">
    <property type="entry name" value="RT_RNaseH"/>
</dbReference>
<evidence type="ECO:0000313" key="11">
    <source>
        <dbReference type="Proteomes" id="UP000198211"/>
    </source>
</evidence>
<dbReference type="CDD" id="cd09274">
    <property type="entry name" value="RNase_HI_RT_Ty3"/>
    <property type="match status" value="1"/>
</dbReference>
<keyword evidence="1" id="KW-0808">Transferase</keyword>
<gene>
    <name evidence="10" type="ORF">PHMEG_00026972</name>
</gene>
<dbReference type="OrthoDB" id="129142at2759"/>
<evidence type="ECO:0000256" key="6">
    <source>
        <dbReference type="ARBA" id="ARBA00022918"/>
    </source>
</evidence>
<feature type="region of interest" description="Disordered" evidence="7">
    <location>
        <begin position="234"/>
        <end position="272"/>
    </location>
</feature>
<dbReference type="SUPFAM" id="SSF56672">
    <property type="entry name" value="DNA/RNA polymerases"/>
    <property type="match status" value="1"/>
</dbReference>
<dbReference type="Proteomes" id="UP000198211">
    <property type="component" value="Unassembled WGS sequence"/>
</dbReference>
<proteinExistence type="predicted"/>
<dbReference type="Pfam" id="PF17917">
    <property type="entry name" value="RT_RNaseH"/>
    <property type="match status" value="1"/>
</dbReference>
<feature type="signal peptide" evidence="8">
    <location>
        <begin position="1"/>
        <end position="17"/>
    </location>
</feature>
<accession>A0A225V6Z6</accession>
<keyword evidence="5" id="KW-0378">Hydrolase</keyword>
<name>A0A225V6Z6_9STRA</name>
<dbReference type="Pfam" id="PF00078">
    <property type="entry name" value="RVT_1"/>
    <property type="match status" value="1"/>
</dbReference>
<reference evidence="11" key="1">
    <citation type="submission" date="2017-03" db="EMBL/GenBank/DDBJ databases">
        <title>Phytopthora megakarya and P. palmivora, two closely related causual agents of cacao black pod achieved similar genome size and gene model numbers by different mechanisms.</title>
        <authorList>
            <person name="Ali S."/>
            <person name="Shao J."/>
            <person name="Larry D.J."/>
            <person name="Kronmiller B."/>
            <person name="Shen D."/>
            <person name="Strem M.D."/>
            <person name="Melnick R.L."/>
            <person name="Guiltinan M.J."/>
            <person name="Tyler B.M."/>
            <person name="Meinhardt L.W."/>
            <person name="Bailey B.A."/>
        </authorList>
    </citation>
    <scope>NUCLEOTIDE SEQUENCE [LARGE SCALE GENOMIC DNA]</scope>
    <source>
        <strain evidence="11">zdho120</strain>
    </source>
</reference>
<dbReference type="GO" id="GO:0003964">
    <property type="term" value="F:RNA-directed DNA polymerase activity"/>
    <property type="evidence" value="ECO:0007669"/>
    <property type="project" value="UniProtKB-KW"/>
</dbReference>
<keyword evidence="8" id="KW-0732">Signal</keyword>
<keyword evidence="6" id="KW-0695">RNA-directed DNA polymerase</keyword>
<dbReference type="GO" id="GO:0004519">
    <property type="term" value="F:endonuclease activity"/>
    <property type="evidence" value="ECO:0007669"/>
    <property type="project" value="UniProtKB-KW"/>
</dbReference>
<dbReference type="PANTHER" id="PTHR37984">
    <property type="entry name" value="PROTEIN CBG26694"/>
    <property type="match status" value="1"/>
</dbReference>
<protein>
    <submittedName>
        <fullName evidence="10">Gag-pol fusion protein</fullName>
    </submittedName>
</protein>
<evidence type="ECO:0000256" key="5">
    <source>
        <dbReference type="ARBA" id="ARBA00022801"/>
    </source>
</evidence>
<organism evidence="10 11">
    <name type="scientific">Phytophthora megakarya</name>
    <dbReference type="NCBI Taxonomy" id="4795"/>
    <lineage>
        <taxon>Eukaryota</taxon>
        <taxon>Sar</taxon>
        <taxon>Stramenopiles</taxon>
        <taxon>Oomycota</taxon>
        <taxon>Peronosporomycetes</taxon>
        <taxon>Peronosporales</taxon>
        <taxon>Peronosporaceae</taxon>
        <taxon>Phytophthora</taxon>
    </lineage>
</organism>
<evidence type="ECO:0000313" key="10">
    <source>
        <dbReference type="EMBL" id="OWZ01606.1"/>
    </source>
</evidence>